<dbReference type="PANTHER" id="PTHR28125:SF3">
    <property type="entry name" value="TRANSCRIPTION REGULATOR RUA1 C-TERMINAL DOMAIN-CONTAINING PROTEIN"/>
    <property type="match status" value="1"/>
</dbReference>
<reference evidence="3 4" key="1">
    <citation type="submission" date="2018-10" db="EMBL/GenBank/DDBJ databases">
        <title>Fifty Aureobasidium pullulans genomes reveal a recombining polyextremotolerant generalist.</title>
        <authorList>
            <person name="Gostincar C."/>
            <person name="Turk M."/>
            <person name="Zajc J."/>
            <person name="Gunde-Cimerman N."/>
        </authorList>
    </citation>
    <scope>NUCLEOTIDE SEQUENCE [LARGE SCALE GENOMIC DNA]</scope>
    <source>
        <strain evidence="3 4">EXF-10507</strain>
    </source>
</reference>
<organism evidence="3 4">
    <name type="scientific">Aureobasidium pullulans</name>
    <name type="common">Black yeast</name>
    <name type="synonym">Pullularia pullulans</name>
    <dbReference type="NCBI Taxonomy" id="5580"/>
    <lineage>
        <taxon>Eukaryota</taxon>
        <taxon>Fungi</taxon>
        <taxon>Dikarya</taxon>
        <taxon>Ascomycota</taxon>
        <taxon>Pezizomycotina</taxon>
        <taxon>Dothideomycetes</taxon>
        <taxon>Dothideomycetidae</taxon>
        <taxon>Dothideales</taxon>
        <taxon>Saccotheciaceae</taxon>
        <taxon>Aureobasidium</taxon>
    </lineage>
</organism>
<dbReference type="Proteomes" id="UP000304928">
    <property type="component" value="Unassembled WGS sequence"/>
</dbReference>
<feature type="compositionally biased region" description="Polar residues" evidence="1">
    <location>
        <begin position="237"/>
        <end position="251"/>
    </location>
</feature>
<protein>
    <recommendedName>
        <fullName evidence="2">Transcription regulator Rua1 C-terminal domain-containing protein</fullName>
    </recommendedName>
</protein>
<proteinExistence type="predicted"/>
<feature type="region of interest" description="Disordered" evidence="1">
    <location>
        <begin position="228"/>
        <end position="272"/>
    </location>
</feature>
<evidence type="ECO:0000313" key="3">
    <source>
        <dbReference type="EMBL" id="THW94963.1"/>
    </source>
</evidence>
<dbReference type="InterPro" id="IPR028012">
    <property type="entry name" value="Rua1_C"/>
</dbReference>
<comment type="caution">
    <text evidence="3">The sequence shown here is derived from an EMBL/GenBank/DDBJ whole genome shotgun (WGS) entry which is preliminary data.</text>
</comment>
<accession>A0A4S9BQH3</accession>
<evidence type="ECO:0000259" key="2">
    <source>
        <dbReference type="Pfam" id="PF14616"/>
    </source>
</evidence>
<dbReference type="Pfam" id="PF14616">
    <property type="entry name" value="Rua1_C"/>
    <property type="match status" value="1"/>
</dbReference>
<feature type="domain" description="Transcription regulator Rua1 C-terminal" evidence="2">
    <location>
        <begin position="286"/>
        <end position="384"/>
    </location>
</feature>
<dbReference type="PANTHER" id="PTHR28125">
    <property type="entry name" value="MEIOTIC EXPRESSION UP-REGULATED PROTEIN 26"/>
    <property type="match status" value="1"/>
</dbReference>
<dbReference type="AlphaFoldDB" id="A0A4S9BQH3"/>
<dbReference type="EMBL" id="QZAR01000015">
    <property type="protein sequence ID" value="THW94963.1"/>
    <property type="molecule type" value="Genomic_DNA"/>
</dbReference>
<feature type="region of interest" description="Disordered" evidence="1">
    <location>
        <begin position="151"/>
        <end position="170"/>
    </location>
</feature>
<evidence type="ECO:0000313" key="4">
    <source>
        <dbReference type="Proteomes" id="UP000304928"/>
    </source>
</evidence>
<sequence length="399" mass="45100">MLANVHGRYWPVHDTQPKRQLAPFQETPESMCTNEASAWMSWSNNTWYSQASPGAHGDEHSISTWGNAVPQAYMSPPLSDGEYIQGNQPVIDNWLLQRSYHGAQDTTGHHIPWDYQPVQPHYNHLHQSEYDSHSQSRPSYDSCVDVRYPDTSDGRSENMSASTGHYAFPSPNESHIHETYYTERQDAGVWGWPQSMPDNVHTPLHSNLAIQDLGNTPEHGRVSFFSEPSPSMAKPGAQTSPSAFSDDTTPTDLIPNPPTELIDPPSEDMAPSDKTMIPQRRNLKDPNHLYMPRWIRGDGKQREGWCGACRPGKWLSLKRSTYWYHKNFCHGITVMGTPFPRPTRTRALADDKGYEGYCGTCNKWIILNGGKKSHTSWFRHAYKCDPSAVARVSPSRSFG</sequence>
<name>A0A4S9BQH3_AURPU</name>
<gene>
    <name evidence="3" type="ORF">D6D15_01730</name>
</gene>
<evidence type="ECO:0000256" key="1">
    <source>
        <dbReference type="SAM" id="MobiDB-lite"/>
    </source>
</evidence>